<evidence type="ECO:0000256" key="1">
    <source>
        <dbReference type="ARBA" id="ARBA00007626"/>
    </source>
</evidence>
<proteinExistence type="inferred from homology"/>
<evidence type="ECO:0000313" key="4">
    <source>
        <dbReference type="EMBL" id="OWM77629.1"/>
    </source>
</evidence>
<dbReference type="InterPro" id="IPR002885">
    <property type="entry name" value="PPR_rpt"/>
</dbReference>
<dbReference type="AlphaFoldDB" id="A0A218WYN8"/>
<dbReference type="Pfam" id="PF01535">
    <property type="entry name" value="PPR"/>
    <property type="match status" value="1"/>
</dbReference>
<dbReference type="PROSITE" id="PS51375">
    <property type="entry name" value="PPR"/>
    <property type="match status" value="2"/>
</dbReference>
<dbReference type="GO" id="GO:0031930">
    <property type="term" value="P:mitochondria-nucleus signaling pathway"/>
    <property type="evidence" value="ECO:0007669"/>
    <property type="project" value="TreeGrafter"/>
</dbReference>
<dbReference type="PANTHER" id="PTHR47936:SF5">
    <property type="entry name" value="PENTACOTRIPEPTIDE-REPEAT REGION OF PRORP DOMAIN-CONTAINING PROTEIN"/>
    <property type="match status" value="1"/>
</dbReference>
<dbReference type="EMBL" id="MTKT01002534">
    <property type="protein sequence ID" value="OWM77629.1"/>
    <property type="molecule type" value="Genomic_DNA"/>
</dbReference>
<dbReference type="Gene3D" id="1.25.40.10">
    <property type="entry name" value="Tetratricopeptide repeat domain"/>
    <property type="match status" value="1"/>
</dbReference>
<evidence type="ECO:0000256" key="2">
    <source>
        <dbReference type="ARBA" id="ARBA00022737"/>
    </source>
</evidence>
<evidence type="ECO:0000313" key="5">
    <source>
        <dbReference type="Proteomes" id="UP000197138"/>
    </source>
</evidence>
<evidence type="ECO:0000256" key="3">
    <source>
        <dbReference type="PROSITE-ProRule" id="PRU00708"/>
    </source>
</evidence>
<name>A0A218WYN8_PUNGR</name>
<organism evidence="4 5">
    <name type="scientific">Punica granatum</name>
    <name type="common">Pomegranate</name>
    <dbReference type="NCBI Taxonomy" id="22663"/>
    <lineage>
        <taxon>Eukaryota</taxon>
        <taxon>Viridiplantae</taxon>
        <taxon>Streptophyta</taxon>
        <taxon>Embryophyta</taxon>
        <taxon>Tracheophyta</taxon>
        <taxon>Spermatophyta</taxon>
        <taxon>Magnoliopsida</taxon>
        <taxon>eudicotyledons</taxon>
        <taxon>Gunneridae</taxon>
        <taxon>Pentapetalae</taxon>
        <taxon>rosids</taxon>
        <taxon>malvids</taxon>
        <taxon>Myrtales</taxon>
        <taxon>Lythraceae</taxon>
        <taxon>Punica</taxon>
    </lineage>
</organism>
<feature type="repeat" description="PPR" evidence="3">
    <location>
        <begin position="80"/>
        <end position="114"/>
    </location>
</feature>
<dbReference type="Proteomes" id="UP000197138">
    <property type="component" value="Unassembled WGS sequence"/>
</dbReference>
<dbReference type="NCBIfam" id="TIGR00756">
    <property type="entry name" value="PPR"/>
    <property type="match status" value="3"/>
</dbReference>
<sequence length="128" mass="14505">MPAMSYRCTARSLNSMLQAYIESKWFDEVKHLFRDLLVKLSLKPDLVSYNTIISTYCRMGSIDGALSMIDEISENGLEPNCVTVISLLNTYYKSGCFGEVDCIWDLMESKNVSPYSYRLPYKTAGNGI</sequence>
<protein>
    <submittedName>
        <fullName evidence="4">Uncharacterized protein</fullName>
    </submittedName>
</protein>
<dbReference type="GO" id="GO:0010019">
    <property type="term" value="P:chloroplast-nucleus signaling pathway"/>
    <property type="evidence" value="ECO:0007669"/>
    <property type="project" value="TreeGrafter"/>
</dbReference>
<dbReference type="Pfam" id="PF13041">
    <property type="entry name" value="PPR_2"/>
    <property type="match status" value="1"/>
</dbReference>
<comment type="caution">
    <text evidence="4">The sequence shown here is derived from an EMBL/GenBank/DDBJ whole genome shotgun (WGS) entry which is preliminary data.</text>
</comment>
<gene>
    <name evidence="4" type="ORF">CDL15_Pgr017027</name>
</gene>
<dbReference type="PANTHER" id="PTHR47936">
    <property type="entry name" value="PPR_LONG DOMAIN-CONTAINING PROTEIN"/>
    <property type="match status" value="1"/>
</dbReference>
<comment type="similarity">
    <text evidence="1">Belongs to the PPR family. P subfamily.</text>
</comment>
<feature type="repeat" description="PPR" evidence="3">
    <location>
        <begin position="45"/>
        <end position="79"/>
    </location>
</feature>
<keyword evidence="2" id="KW-0677">Repeat</keyword>
<dbReference type="InterPro" id="IPR011990">
    <property type="entry name" value="TPR-like_helical_dom_sf"/>
</dbReference>
<accession>A0A218WYN8</accession>
<reference evidence="5" key="1">
    <citation type="journal article" date="2017" name="Plant J.">
        <title>The pomegranate (Punica granatum L.) genome and the genomics of punicalagin biosynthesis.</title>
        <authorList>
            <person name="Qin G."/>
            <person name="Xu C."/>
            <person name="Ming R."/>
            <person name="Tang H."/>
            <person name="Guyot R."/>
            <person name="Kramer E.M."/>
            <person name="Hu Y."/>
            <person name="Yi X."/>
            <person name="Qi Y."/>
            <person name="Xu X."/>
            <person name="Gao Z."/>
            <person name="Pan H."/>
            <person name="Jian J."/>
            <person name="Tian Y."/>
            <person name="Yue Z."/>
            <person name="Xu Y."/>
        </authorList>
    </citation>
    <scope>NUCLEOTIDE SEQUENCE [LARGE SCALE GENOMIC DNA]</scope>
    <source>
        <strain evidence="5">cv. Dabenzi</strain>
    </source>
</reference>
<dbReference type="GO" id="GO:0009507">
    <property type="term" value="C:chloroplast"/>
    <property type="evidence" value="ECO:0007669"/>
    <property type="project" value="TreeGrafter"/>
</dbReference>